<dbReference type="AlphaFoldDB" id="A0AAN8ET06"/>
<accession>A0AAN8ET06</accession>
<dbReference type="Pfam" id="PF04142">
    <property type="entry name" value="Nuc_sug_transp"/>
    <property type="match status" value="1"/>
</dbReference>
<feature type="transmembrane region" description="Helical" evidence="6">
    <location>
        <begin position="278"/>
        <end position="299"/>
    </location>
</feature>
<keyword evidence="4 6" id="KW-0472">Membrane</keyword>
<evidence type="ECO:0000313" key="8">
    <source>
        <dbReference type="Proteomes" id="UP001316803"/>
    </source>
</evidence>
<dbReference type="InterPro" id="IPR007271">
    <property type="entry name" value="Nuc_sug_transpt"/>
</dbReference>
<dbReference type="PIRSF" id="PIRSF005799">
    <property type="entry name" value="UDP-gal_transpt"/>
    <property type="match status" value="1"/>
</dbReference>
<feature type="transmembrane region" description="Helical" evidence="6">
    <location>
        <begin position="311"/>
        <end position="333"/>
    </location>
</feature>
<feature type="transmembrane region" description="Helical" evidence="6">
    <location>
        <begin position="53"/>
        <end position="76"/>
    </location>
</feature>
<dbReference type="Proteomes" id="UP001316803">
    <property type="component" value="Unassembled WGS sequence"/>
</dbReference>
<feature type="transmembrane region" description="Helical" evidence="6">
    <location>
        <begin position="237"/>
        <end position="258"/>
    </location>
</feature>
<keyword evidence="3 6" id="KW-1133">Transmembrane helix</keyword>
<feature type="compositionally biased region" description="Polar residues" evidence="5">
    <location>
        <begin position="440"/>
        <end position="449"/>
    </location>
</feature>
<sequence length="473" mass="52287">MSRALDRRKGGPPSLWGIPLKTLTLVVLTFQFSAFILLLHYSRVMPTPDGHRYLPSTAVFLVELLRLAVCLTIALYEISKTIPRSMPLTALFDALGNATFSGDSWKIALPAGLYTLANSLQYVAISNLDAATFHVTYQFKIIVTAVLSVYMLRRTITARQWLSLILLMVGVAIVSLPQEERRLASSHHSRVYVPRSLNPLMEHFGLKSTEPQLQKRSATYEGITEDEDAMYAPIMDASIGLAAVFCVCMCSGLAGVYFEKVIKESHRPVSMWVRNVQLSLYSMFPAFFIGCLFLDGEMIAKHGFFAGYNSVVVISILVQTFGAVVAAFCMFYADNISKNFALSISMVISALASVVLFDFQLTTHVSRGPPVEKEHWLTRNQFVIGTAIVLGSTYLYTLQGSPARPPLIKIDSFQEKEKLMSPTEAKDASISIPKTPLSLDDTTITTSRPGSPAPHKKRKNDSGGYFPRVPAPH</sequence>
<evidence type="ECO:0000256" key="1">
    <source>
        <dbReference type="ARBA" id="ARBA00004477"/>
    </source>
</evidence>
<dbReference type="NCBIfam" id="TIGR00803">
    <property type="entry name" value="nst"/>
    <property type="match status" value="2"/>
</dbReference>
<evidence type="ECO:0000256" key="5">
    <source>
        <dbReference type="SAM" id="MobiDB-lite"/>
    </source>
</evidence>
<protein>
    <submittedName>
        <fullName evidence="7">UDP-galactose transporter Gms1</fullName>
    </submittedName>
</protein>
<evidence type="ECO:0000256" key="2">
    <source>
        <dbReference type="ARBA" id="ARBA00022692"/>
    </source>
</evidence>
<evidence type="ECO:0000256" key="3">
    <source>
        <dbReference type="ARBA" id="ARBA00022989"/>
    </source>
</evidence>
<dbReference type="InterPro" id="IPR037185">
    <property type="entry name" value="EmrE-like"/>
</dbReference>
<feature type="region of interest" description="Disordered" evidence="5">
    <location>
        <begin position="421"/>
        <end position="473"/>
    </location>
</feature>
<dbReference type="PANTHER" id="PTHR10231">
    <property type="entry name" value="NUCLEOTIDE-SUGAR TRANSMEMBRANE TRANSPORTER"/>
    <property type="match status" value="1"/>
</dbReference>
<reference evidence="7 8" key="1">
    <citation type="submission" date="2022-12" db="EMBL/GenBank/DDBJ databases">
        <title>Genomic features and morphological characterization of a novel Knufia sp. strain isolated from spacecraft assembly facility.</title>
        <authorList>
            <person name="Teixeira M."/>
            <person name="Chander A.M."/>
            <person name="Stajich J.E."/>
            <person name="Venkateswaran K."/>
        </authorList>
    </citation>
    <scope>NUCLEOTIDE SEQUENCE [LARGE SCALE GENOMIC DNA]</scope>
    <source>
        <strain evidence="7 8">FJI-L2-BK-P2</strain>
    </source>
</reference>
<keyword evidence="2 6" id="KW-0812">Transmembrane</keyword>
<evidence type="ECO:0000256" key="4">
    <source>
        <dbReference type="ARBA" id="ARBA00023136"/>
    </source>
</evidence>
<name>A0AAN8ET06_9EURO</name>
<dbReference type="GO" id="GO:0015165">
    <property type="term" value="F:pyrimidine nucleotide-sugar transmembrane transporter activity"/>
    <property type="evidence" value="ECO:0007669"/>
    <property type="project" value="InterPro"/>
</dbReference>
<comment type="caution">
    <text evidence="7">The sequence shown here is derived from an EMBL/GenBank/DDBJ whole genome shotgun (WGS) entry which is preliminary data.</text>
</comment>
<comment type="subcellular location">
    <subcellularLocation>
        <location evidence="1">Endoplasmic reticulum membrane</location>
        <topology evidence="1">Multi-pass membrane protein</topology>
    </subcellularLocation>
</comment>
<feature type="transmembrane region" description="Helical" evidence="6">
    <location>
        <begin position="340"/>
        <end position="361"/>
    </location>
</feature>
<evidence type="ECO:0000256" key="6">
    <source>
        <dbReference type="SAM" id="Phobius"/>
    </source>
</evidence>
<dbReference type="EMBL" id="JAKLMC020000001">
    <property type="protein sequence ID" value="KAK5958238.1"/>
    <property type="molecule type" value="Genomic_DNA"/>
</dbReference>
<feature type="transmembrane region" description="Helical" evidence="6">
    <location>
        <begin position="20"/>
        <end position="41"/>
    </location>
</feature>
<proteinExistence type="predicted"/>
<dbReference type="SUPFAM" id="SSF103481">
    <property type="entry name" value="Multidrug resistance efflux transporter EmrE"/>
    <property type="match status" value="1"/>
</dbReference>
<keyword evidence="8" id="KW-1185">Reference proteome</keyword>
<feature type="transmembrane region" description="Helical" evidence="6">
    <location>
        <begin position="161"/>
        <end position="178"/>
    </location>
</feature>
<evidence type="ECO:0000313" key="7">
    <source>
        <dbReference type="EMBL" id="KAK5958238.1"/>
    </source>
</evidence>
<dbReference type="GO" id="GO:0000139">
    <property type="term" value="C:Golgi membrane"/>
    <property type="evidence" value="ECO:0007669"/>
    <property type="project" value="InterPro"/>
</dbReference>
<feature type="transmembrane region" description="Helical" evidence="6">
    <location>
        <begin position="381"/>
        <end position="398"/>
    </location>
</feature>
<gene>
    <name evidence="7" type="primary">gms1</name>
    <name evidence="7" type="ORF">OHC33_000080</name>
</gene>
<organism evidence="7 8">
    <name type="scientific">Knufia fluminis</name>
    <dbReference type="NCBI Taxonomy" id="191047"/>
    <lineage>
        <taxon>Eukaryota</taxon>
        <taxon>Fungi</taxon>
        <taxon>Dikarya</taxon>
        <taxon>Ascomycota</taxon>
        <taxon>Pezizomycotina</taxon>
        <taxon>Eurotiomycetes</taxon>
        <taxon>Chaetothyriomycetidae</taxon>
        <taxon>Chaetothyriales</taxon>
        <taxon>Trichomeriaceae</taxon>
        <taxon>Knufia</taxon>
    </lineage>
</organism>